<evidence type="ECO:0000313" key="1">
    <source>
        <dbReference type="EMBL" id="QXJ22454.1"/>
    </source>
</evidence>
<dbReference type="EMBL" id="CP059572">
    <property type="protein sequence ID" value="QXJ22454.1"/>
    <property type="molecule type" value="Genomic_DNA"/>
</dbReference>
<reference evidence="1" key="1">
    <citation type="submission" date="2020-07" db="EMBL/GenBank/DDBJ databases">
        <authorList>
            <person name="Tarantini F.S."/>
            <person name="Hong K.W."/>
            <person name="Chan K.G."/>
        </authorList>
    </citation>
    <scope>NUCLEOTIDE SEQUENCE</scope>
    <source>
        <strain evidence="1">32-07</strain>
    </source>
</reference>
<dbReference type="RefSeq" id="WP_231335701.1">
    <property type="nucleotide sequence ID" value="NZ_CP059572.1"/>
</dbReference>
<protein>
    <recommendedName>
        <fullName evidence="3">HEXXH motif domain-containing protein</fullName>
    </recommendedName>
</protein>
<gene>
    <name evidence="1" type="ORF">AGRA3207_003454</name>
</gene>
<sequence>MELHWQPDSARARLERAALSRFLGMRLQEMYGGEPLEAEQDLDEDFVHPVTCSIAYAGKGGATPALSRRAMVRAVTESRGRARKGAADGLFAVDLVPLDPVVMAATVGRHDDDARQAGDTAEITFHRPEELDHHEPLREAHRLIGDHWPDMLEEMSATVSCLTFFTAGQAIGFADIYTHGLIALQAADLSLPVKLAEEIVHESSHVRLNGVLASTPCLHDDGGRTYSTPLREDPRPAAGLLHQLFVLARLCEWHARLGEHAIPERAELAREHLVAAYATVRDELPLTEAGRVLVESIQPDPAPVSA</sequence>
<keyword evidence="2" id="KW-1185">Reference proteome</keyword>
<organism evidence="1 2">
    <name type="scientific">Actinomadura graeca</name>
    <dbReference type="NCBI Taxonomy" id="2750812"/>
    <lineage>
        <taxon>Bacteria</taxon>
        <taxon>Bacillati</taxon>
        <taxon>Actinomycetota</taxon>
        <taxon>Actinomycetes</taxon>
        <taxon>Streptosporangiales</taxon>
        <taxon>Thermomonosporaceae</taxon>
        <taxon>Actinomadura</taxon>
    </lineage>
</organism>
<dbReference type="NCBIfam" id="TIGR04267">
    <property type="entry name" value="mod_HExxH"/>
    <property type="match status" value="1"/>
</dbReference>
<accession>A0ABX8QUH3</accession>
<proteinExistence type="predicted"/>
<evidence type="ECO:0000313" key="2">
    <source>
        <dbReference type="Proteomes" id="UP001049518"/>
    </source>
</evidence>
<dbReference type="Proteomes" id="UP001049518">
    <property type="component" value="Chromosome"/>
</dbReference>
<name>A0ABX8QUH3_9ACTN</name>
<dbReference type="InterPro" id="IPR026337">
    <property type="entry name" value="AKG_HExxH"/>
</dbReference>
<evidence type="ECO:0008006" key="3">
    <source>
        <dbReference type="Google" id="ProtNLM"/>
    </source>
</evidence>